<dbReference type="InterPro" id="IPR035931">
    <property type="entry name" value="YlxR-like_sf"/>
</dbReference>
<dbReference type="Pfam" id="PF04296">
    <property type="entry name" value="YlxR"/>
    <property type="match status" value="1"/>
</dbReference>
<accession>A0ABW5RHB9</accession>
<evidence type="ECO:0000259" key="1">
    <source>
        <dbReference type="Pfam" id="PF04296"/>
    </source>
</evidence>
<evidence type="ECO:0000313" key="3">
    <source>
        <dbReference type="Proteomes" id="UP001597453"/>
    </source>
</evidence>
<reference evidence="3" key="1">
    <citation type="journal article" date="2019" name="Int. J. Syst. Evol. Microbiol.">
        <title>The Global Catalogue of Microorganisms (GCM) 10K type strain sequencing project: providing services to taxonomists for standard genome sequencing and annotation.</title>
        <authorList>
            <consortium name="The Broad Institute Genomics Platform"/>
            <consortium name="The Broad Institute Genome Sequencing Center for Infectious Disease"/>
            <person name="Wu L."/>
            <person name="Ma J."/>
        </authorList>
    </citation>
    <scope>NUCLEOTIDE SEQUENCE [LARGE SCALE GENOMIC DNA]</scope>
    <source>
        <strain evidence="3">TISTR 1511</strain>
    </source>
</reference>
<dbReference type="CDD" id="cd00279">
    <property type="entry name" value="YlxR"/>
    <property type="match status" value="1"/>
</dbReference>
<proteinExistence type="predicted"/>
<dbReference type="InterPro" id="IPR007393">
    <property type="entry name" value="YlxR_dom"/>
</dbReference>
<dbReference type="PANTHER" id="PTHR34215">
    <property type="entry name" value="BLL0784 PROTEIN"/>
    <property type="match status" value="1"/>
</dbReference>
<dbReference type="PANTHER" id="PTHR34215:SF1">
    <property type="entry name" value="YLXR DOMAIN-CONTAINING PROTEIN"/>
    <property type="match status" value="1"/>
</dbReference>
<dbReference type="RefSeq" id="WP_083524359.1">
    <property type="nucleotide sequence ID" value="NZ_JBHUNF010000001.1"/>
</dbReference>
<feature type="domain" description="YlxR" evidence="1">
    <location>
        <begin position="5"/>
        <end position="79"/>
    </location>
</feature>
<keyword evidence="3" id="KW-1185">Reference proteome</keyword>
<gene>
    <name evidence="2" type="ORF">ACFSUQ_01830</name>
</gene>
<organism evidence="2 3">
    <name type="scientific">Gulosibacter bifidus</name>
    <dbReference type="NCBI Taxonomy" id="272239"/>
    <lineage>
        <taxon>Bacteria</taxon>
        <taxon>Bacillati</taxon>
        <taxon>Actinomycetota</taxon>
        <taxon>Actinomycetes</taxon>
        <taxon>Micrococcales</taxon>
        <taxon>Microbacteriaceae</taxon>
        <taxon>Gulosibacter</taxon>
    </lineage>
</organism>
<evidence type="ECO:0000313" key="2">
    <source>
        <dbReference type="EMBL" id="MFD2674046.1"/>
    </source>
</evidence>
<dbReference type="Gene3D" id="3.30.1230.10">
    <property type="entry name" value="YlxR-like"/>
    <property type="match status" value="1"/>
</dbReference>
<name>A0ABW5RHB9_9MICO</name>
<sequence length="93" mass="10706">MEPVRTCIGCRSRAEKSQLIRVAVQDSQVIIDRAGVLPGRGAWLHPSVACVEQALERKQFRRAFRRAVSDDTEVREYLKHIREKVVDRTMDQS</sequence>
<dbReference type="EMBL" id="JBHUNF010000001">
    <property type="protein sequence ID" value="MFD2674046.1"/>
    <property type="molecule type" value="Genomic_DNA"/>
</dbReference>
<protein>
    <submittedName>
        <fullName evidence="2">YlxR family protein</fullName>
    </submittedName>
</protein>
<comment type="caution">
    <text evidence="2">The sequence shown here is derived from an EMBL/GenBank/DDBJ whole genome shotgun (WGS) entry which is preliminary data.</text>
</comment>
<dbReference type="SUPFAM" id="SSF64376">
    <property type="entry name" value="YlxR-like"/>
    <property type="match status" value="1"/>
</dbReference>
<dbReference type="InterPro" id="IPR037465">
    <property type="entry name" value="YlxR"/>
</dbReference>
<dbReference type="Proteomes" id="UP001597453">
    <property type="component" value="Unassembled WGS sequence"/>
</dbReference>